<dbReference type="InterPro" id="IPR036291">
    <property type="entry name" value="NAD(P)-bd_dom_sf"/>
</dbReference>
<evidence type="ECO:0000313" key="3">
    <source>
        <dbReference type="Proteomes" id="UP000287651"/>
    </source>
</evidence>
<dbReference type="InterPro" id="IPR050425">
    <property type="entry name" value="NAD(P)_dehydrat-like"/>
</dbReference>
<dbReference type="AlphaFoldDB" id="A0A427A0Y9"/>
<evidence type="ECO:0000313" key="2">
    <source>
        <dbReference type="EMBL" id="RRT69910.1"/>
    </source>
</evidence>
<proteinExistence type="predicted"/>
<dbReference type="Gene3D" id="3.40.50.720">
    <property type="entry name" value="NAD(P)-binding Rossmann-like Domain"/>
    <property type="match status" value="1"/>
</dbReference>
<organism evidence="2 3">
    <name type="scientific">Ensete ventricosum</name>
    <name type="common">Abyssinian banana</name>
    <name type="synonym">Musa ensete</name>
    <dbReference type="NCBI Taxonomy" id="4639"/>
    <lineage>
        <taxon>Eukaryota</taxon>
        <taxon>Viridiplantae</taxon>
        <taxon>Streptophyta</taxon>
        <taxon>Embryophyta</taxon>
        <taxon>Tracheophyta</taxon>
        <taxon>Spermatophyta</taxon>
        <taxon>Magnoliopsida</taxon>
        <taxon>Liliopsida</taxon>
        <taxon>Zingiberales</taxon>
        <taxon>Musaceae</taxon>
        <taxon>Ensete</taxon>
    </lineage>
</organism>
<dbReference type="EMBL" id="AMZH03004189">
    <property type="protein sequence ID" value="RRT69910.1"/>
    <property type="molecule type" value="Genomic_DNA"/>
</dbReference>
<sequence length="168" mass="18647">MNASCRLGVSLVERLLRRGYTVHAATYDRGSGSRYPVSSFSESEVLDADWVSPMTAVAGESGGSLRRLSGENRRLKLFHADPLDYQSIVDAMKGCAGLFYTFEPPQDQSYDVSGGLAWNRDAGCFLHVPAAIKPYGGCHEHQFYSHTYYSDHTTKSDINPSMKNIRQN</sequence>
<name>A0A427A0Y9_ENSVE</name>
<dbReference type="Proteomes" id="UP000287651">
    <property type="component" value="Unassembled WGS sequence"/>
</dbReference>
<dbReference type="PANTHER" id="PTHR10366:SF749">
    <property type="entry name" value="NAD DEPENDENT EPIMERASE_DEHYDRATASE FAMILY PROTEIN, EXPRESSED"/>
    <property type="match status" value="1"/>
</dbReference>
<accession>A0A427A0Y9</accession>
<gene>
    <name evidence="2" type="ORF">B296_00002748</name>
</gene>
<dbReference type="GO" id="GO:0016616">
    <property type="term" value="F:oxidoreductase activity, acting on the CH-OH group of donors, NAD or NADP as acceptor"/>
    <property type="evidence" value="ECO:0007669"/>
    <property type="project" value="TreeGrafter"/>
</dbReference>
<dbReference type="PANTHER" id="PTHR10366">
    <property type="entry name" value="NAD DEPENDENT EPIMERASE/DEHYDRATASE"/>
    <property type="match status" value="1"/>
</dbReference>
<evidence type="ECO:0008006" key="4">
    <source>
        <dbReference type="Google" id="ProtNLM"/>
    </source>
</evidence>
<reference evidence="2 3" key="1">
    <citation type="journal article" date="2014" name="Agronomy (Basel)">
        <title>A Draft Genome Sequence for Ensete ventricosum, the Drought-Tolerant Tree Against Hunger.</title>
        <authorList>
            <person name="Harrison J."/>
            <person name="Moore K.A."/>
            <person name="Paszkiewicz K."/>
            <person name="Jones T."/>
            <person name="Grant M."/>
            <person name="Ambacheew D."/>
            <person name="Muzemil S."/>
            <person name="Studholme D.J."/>
        </authorList>
    </citation>
    <scope>NUCLEOTIDE SEQUENCE [LARGE SCALE GENOMIC DNA]</scope>
</reference>
<protein>
    <recommendedName>
        <fullName evidence="4">NAD(P)-binding domain-containing protein</fullName>
    </recommendedName>
</protein>
<dbReference type="SUPFAM" id="SSF51735">
    <property type="entry name" value="NAD(P)-binding Rossmann-fold domains"/>
    <property type="match status" value="1"/>
</dbReference>
<evidence type="ECO:0000256" key="1">
    <source>
        <dbReference type="ARBA" id="ARBA00023002"/>
    </source>
</evidence>
<comment type="caution">
    <text evidence="2">The sequence shown here is derived from an EMBL/GenBank/DDBJ whole genome shotgun (WGS) entry which is preliminary data.</text>
</comment>
<keyword evidence="1" id="KW-0560">Oxidoreductase</keyword>